<reference evidence="1 2" key="1">
    <citation type="submission" date="2020-07" db="EMBL/GenBank/DDBJ databases">
        <title>Taxonomic proposal: Crassvirales, a new order of highly abundant and diverse bacterial viruses.</title>
        <authorList>
            <person name="Shkoporov A.N."/>
            <person name="Stockdale S.R."/>
            <person name="Guerin E."/>
            <person name="Ross R.P."/>
            <person name="Hill C."/>
        </authorList>
    </citation>
    <scope>NUCLEOTIDE SEQUENCE [LARGE SCALE GENOMIC DNA]</scope>
</reference>
<evidence type="ECO:0000313" key="2">
    <source>
        <dbReference type="Proteomes" id="UP000593744"/>
    </source>
</evidence>
<dbReference type="Proteomes" id="UP000593744">
    <property type="component" value="Segment"/>
</dbReference>
<dbReference type="KEGG" id="vg:65129170"/>
<organism evidence="1 2">
    <name type="scientific">uncultured phage cr10_1</name>
    <dbReference type="NCBI Taxonomy" id="2772066"/>
    <lineage>
        <taxon>Viruses</taxon>
        <taxon>Duplodnaviria</taxon>
        <taxon>Heunggongvirae</taxon>
        <taxon>Uroviricota</taxon>
        <taxon>Caudoviricetes</taxon>
        <taxon>Crassvirales</taxon>
        <taxon>Suoliviridae</taxon>
        <taxon>Boorivirinae</taxon>
        <taxon>Canhaevirus</taxon>
        <taxon>Canhaevirus hiberniae</taxon>
    </lineage>
</organism>
<sequence>MKVTFNFKKSTCRLSWIKILKVVFGFNLKEAKAIVDSGSYVHIVDGLNNPIDMQQYFVDLLIRIDSVCISTLDADQRKAELRDVISLSIFDKEENVPSNTPAVQTINVQDLDIVKIGSVYILTQERYEKLLKAEQTLSKIKTVLYE</sequence>
<proteinExistence type="predicted"/>
<dbReference type="EMBL" id="MT774382">
    <property type="protein sequence ID" value="QOR58690.1"/>
    <property type="molecule type" value="Genomic_DNA"/>
</dbReference>
<name>A0A7M1S0A2_9CAUD</name>
<accession>A0A7M1S0A2</accession>
<dbReference type="RefSeq" id="YP_010110848.1">
    <property type="nucleotide sequence ID" value="NC_055875.1"/>
</dbReference>
<keyword evidence="2" id="KW-1185">Reference proteome</keyword>
<evidence type="ECO:0000313" key="1">
    <source>
        <dbReference type="EMBL" id="QOR58690.1"/>
    </source>
</evidence>
<protein>
    <submittedName>
        <fullName evidence="1">Uncharacterized protein</fullName>
    </submittedName>
</protein>
<dbReference type="GeneID" id="65129170"/>